<evidence type="ECO:0000256" key="8">
    <source>
        <dbReference type="SAM" id="MobiDB-lite"/>
    </source>
</evidence>
<dbReference type="OrthoDB" id="66620at2759"/>
<dbReference type="Pfam" id="PF01061">
    <property type="entry name" value="ABC2_membrane"/>
    <property type="match status" value="1"/>
</dbReference>
<feature type="chain" id="PRO_5028904594" evidence="10">
    <location>
        <begin position="29"/>
        <end position="1129"/>
    </location>
</feature>
<evidence type="ECO:0000256" key="7">
    <source>
        <dbReference type="ARBA" id="ARBA00023136"/>
    </source>
</evidence>
<evidence type="ECO:0000313" key="13">
    <source>
        <dbReference type="Proteomes" id="UP000515908"/>
    </source>
</evidence>
<dbReference type="GO" id="GO:0016887">
    <property type="term" value="F:ATP hydrolysis activity"/>
    <property type="evidence" value="ECO:0007669"/>
    <property type="project" value="InterPro"/>
</dbReference>
<feature type="transmembrane region" description="Helical" evidence="9">
    <location>
        <begin position="385"/>
        <end position="407"/>
    </location>
</feature>
<keyword evidence="7 9" id="KW-0472">Membrane</keyword>
<dbReference type="FunFam" id="3.40.50.300:FF:002362">
    <property type="entry name" value="ATP-binding cassette transporter, putative"/>
    <property type="match status" value="1"/>
</dbReference>
<keyword evidence="6 9" id="KW-1133">Transmembrane helix</keyword>
<organism evidence="12 13">
    <name type="scientific">Angomonas deanei</name>
    <dbReference type="NCBI Taxonomy" id="59799"/>
    <lineage>
        <taxon>Eukaryota</taxon>
        <taxon>Discoba</taxon>
        <taxon>Euglenozoa</taxon>
        <taxon>Kinetoplastea</taxon>
        <taxon>Metakinetoplastina</taxon>
        <taxon>Trypanosomatida</taxon>
        <taxon>Trypanosomatidae</taxon>
        <taxon>Strigomonadinae</taxon>
        <taxon>Angomonas</taxon>
    </lineage>
</organism>
<dbReference type="SUPFAM" id="SSF52540">
    <property type="entry name" value="P-loop containing nucleoside triphosphate hydrolases"/>
    <property type="match status" value="1"/>
</dbReference>
<protein>
    <submittedName>
        <fullName evidence="12">ABC transporter/ABC-2 type transporter, putative</fullName>
    </submittedName>
</protein>
<feature type="transmembrane region" description="Helical" evidence="9">
    <location>
        <begin position="980"/>
        <end position="1001"/>
    </location>
</feature>
<evidence type="ECO:0000256" key="10">
    <source>
        <dbReference type="SAM" id="SignalP"/>
    </source>
</evidence>
<dbReference type="Proteomes" id="UP000515908">
    <property type="component" value="Chromosome 13"/>
</dbReference>
<evidence type="ECO:0000256" key="2">
    <source>
        <dbReference type="ARBA" id="ARBA00022448"/>
    </source>
</evidence>
<feature type="signal peptide" evidence="10">
    <location>
        <begin position="1"/>
        <end position="28"/>
    </location>
</feature>
<dbReference type="GO" id="GO:0140359">
    <property type="term" value="F:ABC-type transporter activity"/>
    <property type="evidence" value="ECO:0007669"/>
    <property type="project" value="InterPro"/>
</dbReference>
<keyword evidence="3 9" id="KW-0812">Transmembrane</keyword>
<keyword evidence="10" id="KW-0732">Signal</keyword>
<dbReference type="InterPro" id="IPR027417">
    <property type="entry name" value="P-loop_NTPase"/>
</dbReference>
<keyword evidence="4" id="KW-0547">Nucleotide-binding</keyword>
<dbReference type="InterPro" id="IPR003439">
    <property type="entry name" value="ABC_transporter-like_ATP-bd"/>
</dbReference>
<reference evidence="12 13" key="1">
    <citation type="submission" date="2020-08" db="EMBL/GenBank/DDBJ databases">
        <authorList>
            <person name="Newling K."/>
            <person name="Davey J."/>
            <person name="Forrester S."/>
        </authorList>
    </citation>
    <scope>NUCLEOTIDE SEQUENCE [LARGE SCALE GENOMIC DNA]</scope>
    <source>
        <strain evidence="13">Crithidia deanei Carvalho (ATCC PRA-265)</strain>
    </source>
</reference>
<dbReference type="InterPro" id="IPR003593">
    <property type="entry name" value="AAA+_ATPase"/>
</dbReference>
<keyword evidence="5" id="KW-0067">ATP-binding</keyword>
<evidence type="ECO:0000256" key="1">
    <source>
        <dbReference type="ARBA" id="ARBA00004141"/>
    </source>
</evidence>
<comment type="subcellular location">
    <subcellularLocation>
        <location evidence="1">Membrane</location>
        <topology evidence="1">Multi-pass membrane protein</topology>
    </subcellularLocation>
</comment>
<dbReference type="InterPro" id="IPR050352">
    <property type="entry name" value="ABCG_transporters"/>
</dbReference>
<dbReference type="InterPro" id="IPR017871">
    <property type="entry name" value="ABC_transporter-like_CS"/>
</dbReference>
<dbReference type="PANTHER" id="PTHR48041">
    <property type="entry name" value="ABC TRANSPORTER G FAMILY MEMBER 28"/>
    <property type="match status" value="1"/>
</dbReference>
<accession>A0A7G2CLL5</accession>
<evidence type="ECO:0000256" key="4">
    <source>
        <dbReference type="ARBA" id="ARBA00022741"/>
    </source>
</evidence>
<feature type="transmembrane region" description="Helical" evidence="9">
    <location>
        <begin position="1008"/>
        <end position="1030"/>
    </location>
</feature>
<proteinExistence type="predicted"/>
<sequence length="1129" mass="124148">MSVKSPRHAWRVLPVTVALLFCVHHVSAMAVDDSEPVMECFNGGKLVNGVCECGIYYTGDTCAERQCPHSNGGEGQYSILPTNDFKFCDSCNQKYYKGMNCQLCTSDASCSMYGGKGGSCNQQLTILGNEKNIQCSLDSEFFIHAMGDGRDIKAEIMLSCRTDDGKPFADSDSARCGFAIYRIEPHEEYIDPFFRCEARECKMSFGEENSGEEKKESRSQAVLRWCKSIGGWTLISLSLSFSIVGMFAKFIGPKNVRRATGTLTGLIVVSVVIYMVIMIVCMQPQVEEVVVYDCGKTECACAEDPPRQYQPLCSESKILSGILPNIKNGIKLKCSDVSGRCVLTLKDIDLFFQAECHASECLDEGLFPDNQDSTGHPSTKKRQRLLYILASIPILCIIGLISHFLYLRKQSKELAKRFILTFNVDMTAGANTANNLDESAGEGTSLLLGDPRQDDDDDNEEILSPDALLRLSHLTPEQQNELENTRRLTSSEIELTVSDLRYRLEKIRFASSEDSQAKTILHQVNFSIRSGGVLAIMGPSGAGKTTLLDLLAARAKGGTTSGALLLNGVELKGKTLQQYRNIIGYVSQEDTLLPALTVRQTITYAARLKLPAAFSTKLIKQIVEDMIQTLKLERCKDTLIGDGSQLRGISGGEKRRVSIAVELLANPRILFLDEPTSGLDATSAVRVVEAVVRLAKASPLRRYAPQYFAFNPIVIFSIHQPSHEIYRLFDKVLLLSQGMSVYCGQAEGAGGILENRVKHAFGPTRGDIPVMDAHANPAEYLMKLEEALDDSVRAELQSQDIRENIGQIASRQAFATPGGIGAETTRVSGAVILDATATYRVYYANVYQQMALLTSRSFASLLGSFHLIVCHATVTGLLALIMSFLYADQKLDLPGTLNRAGGVTFLLLVTAFVSLSCLELLLAERKLVVVEKENGYYSTFPYLFSKIVVDVLPLRVLPSVVLSCVLYFPMSFRTDSGNHFTWFVLVVASFSVCMTLSIMCIGSVAGSFGAAALISSVFILWNFVFGGLMVQAGTLPSVFKPFETASPFFLSFESLMVNELNGQSCMFSPTDESGKQSDIKIPIMCVQYIANIGLQPQRFSTDILQLLLYCFALVLMAWLLLATFTRIVR</sequence>
<feature type="region of interest" description="Disordered" evidence="8">
    <location>
        <begin position="433"/>
        <end position="460"/>
    </location>
</feature>
<name>A0A7G2CLL5_9TRYP</name>
<evidence type="ECO:0000256" key="5">
    <source>
        <dbReference type="ARBA" id="ARBA00022840"/>
    </source>
</evidence>
<dbReference type="GO" id="GO:0005524">
    <property type="term" value="F:ATP binding"/>
    <property type="evidence" value="ECO:0007669"/>
    <property type="project" value="UniProtKB-KW"/>
</dbReference>
<evidence type="ECO:0000256" key="9">
    <source>
        <dbReference type="SAM" id="Phobius"/>
    </source>
</evidence>
<dbReference type="PROSITE" id="PS00211">
    <property type="entry name" value="ABC_TRANSPORTER_1"/>
    <property type="match status" value="1"/>
</dbReference>
<dbReference type="SMART" id="SM00382">
    <property type="entry name" value="AAA"/>
    <property type="match status" value="1"/>
</dbReference>
<feature type="transmembrane region" description="Helical" evidence="9">
    <location>
        <begin position="229"/>
        <end position="248"/>
    </location>
</feature>
<feature type="transmembrane region" description="Helical" evidence="9">
    <location>
        <begin position="1106"/>
        <end position="1128"/>
    </location>
</feature>
<evidence type="ECO:0000256" key="3">
    <source>
        <dbReference type="ARBA" id="ARBA00022692"/>
    </source>
</evidence>
<dbReference type="Pfam" id="PF00005">
    <property type="entry name" value="ABC_tran"/>
    <property type="match status" value="1"/>
</dbReference>
<dbReference type="InterPro" id="IPR013525">
    <property type="entry name" value="ABC2_TM"/>
</dbReference>
<dbReference type="GO" id="GO:0016020">
    <property type="term" value="C:membrane"/>
    <property type="evidence" value="ECO:0007669"/>
    <property type="project" value="UniProtKB-SubCell"/>
</dbReference>
<dbReference type="PROSITE" id="PS50893">
    <property type="entry name" value="ABC_TRANSPORTER_2"/>
    <property type="match status" value="1"/>
</dbReference>
<feature type="transmembrane region" description="Helical" evidence="9">
    <location>
        <begin position="943"/>
        <end position="968"/>
    </location>
</feature>
<evidence type="ECO:0000256" key="6">
    <source>
        <dbReference type="ARBA" id="ARBA00022989"/>
    </source>
</evidence>
<evidence type="ECO:0000313" key="12">
    <source>
        <dbReference type="EMBL" id="CAD2219152.1"/>
    </source>
</evidence>
<evidence type="ECO:0000259" key="11">
    <source>
        <dbReference type="PROSITE" id="PS50893"/>
    </source>
</evidence>
<keyword evidence="2" id="KW-0813">Transport</keyword>
<dbReference type="AlphaFoldDB" id="A0A7G2CLL5"/>
<gene>
    <name evidence="12" type="ORF">ADEAN_000664500</name>
</gene>
<keyword evidence="13" id="KW-1185">Reference proteome</keyword>
<feature type="transmembrane region" description="Helical" evidence="9">
    <location>
        <begin position="858"/>
        <end position="887"/>
    </location>
</feature>
<feature type="transmembrane region" description="Helical" evidence="9">
    <location>
        <begin position="260"/>
        <end position="280"/>
    </location>
</feature>
<dbReference type="Gene3D" id="3.40.50.300">
    <property type="entry name" value="P-loop containing nucleotide triphosphate hydrolases"/>
    <property type="match status" value="1"/>
</dbReference>
<feature type="domain" description="ABC transporter" evidence="11">
    <location>
        <begin position="502"/>
        <end position="762"/>
    </location>
</feature>
<dbReference type="VEuPathDB" id="TriTrypDB:ADEAN_000664500"/>
<feature type="transmembrane region" description="Helical" evidence="9">
    <location>
        <begin position="899"/>
        <end position="922"/>
    </location>
</feature>
<dbReference type="PANTHER" id="PTHR48041:SF91">
    <property type="entry name" value="ABC TRANSPORTER G FAMILY MEMBER 28"/>
    <property type="match status" value="1"/>
</dbReference>
<dbReference type="EMBL" id="LR877157">
    <property type="protein sequence ID" value="CAD2219152.1"/>
    <property type="molecule type" value="Genomic_DNA"/>
</dbReference>